<evidence type="ECO:0000313" key="3">
    <source>
        <dbReference type="EMBL" id="GAT13825.1"/>
    </source>
</evidence>
<accession>A0A117ILK4</accession>
<protein>
    <recommendedName>
        <fullName evidence="2">PknH-like extracellular domain-containing protein</fullName>
    </recommendedName>
</protein>
<evidence type="ECO:0000313" key="4">
    <source>
        <dbReference type="Proteomes" id="UP000069654"/>
    </source>
</evidence>
<evidence type="ECO:0000256" key="1">
    <source>
        <dbReference type="SAM" id="SignalP"/>
    </source>
</evidence>
<proteinExistence type="predicted"/>
<dbReference type="EMBL" id="BCTB01000004">
    <property type="protein sequence ID" value="GAT13825.1"/>
    <property type="molecule type" value="Genomic_DNA"/>
</dbReference>
<reference evidence="3 4" key="1">
    <citation type="journal article" date="2016" name="Genome Announc.">
        <title>Draft Genome Sequences of Five Rapidly Growing Mycobacterium Species, M. thermoresistibile, M. fortuitum subsp. acetamidolyticum, M. canariasense, M. brisbanense, and M. novocastrense.</title>
        <authorList>
            <person name="Katahira K."/>
            <person name="Ogura Y."/>
            <person name="Gotoh Y."/>
            <person name="Hayashi T."/>
        </authorList>
    </citation>
    <scope>NUCLEOTIDE SEQUENCE [LARGE SCALE GENOMIC DNA]</scope>
    <source>
        <strain evidence="3 4">JCM6362</strain>
    </source>
</reference>
<dbReference type="Proteomes" id="UP000069654">
    <property type="component" value="Unassembled WGS sequence"/>
</dbReference>
<reference evidence="4" key="2">
    <citation type="submission" date="2016-02" db="EMBL/GenBank/DDBJ databases">
        <title>Draft genome sequence of five rapidly growing Mycobacterium species.</title>
        <authorList>
            <person name="Katahira K."/>
            <person name="Gotou Y."/>
            <person name="Iida K."/>
            <person name="Ogura Y."/>
            <person name="Hayashi T."/>
        </authorList>
    </citation>
    <scope>NUCLEOTIDE SEQUENCE [LARGE SCALE GENOMIC DNA]</scope>
    <source>
        <strain evidence="4">JCM6362</strain>
    </source>
</reference>
<dbReference type="OMA" id="VATNSWA"/>
<evidence type="ECO:0000259" key="2">
    <source>
        <dbReference type="Pfam" id="PF14032"/>
    </source>
</evidence>
<dbReference type="STRING" id="1797.RMCT_0796"/>
<feature type="signal peptide" evidence="1">
    <location>
        <begin position="1"/>
        <end position="24"/>
    </location>
</feature>
<keyword evidence="1" id="KW-0732">Signal</keyword>
<dbReference type="RefSeq" id="WP_003926884.1">
    <property type="nucleotide sequence ID" value="NZ_BCTB01000004.1"/>
</dbReference>
<name>A0A117ILK4_MYCTH</name>
<dbReference type="AlphaFoldDB" id="A0A117ILK4"/>
<sequence>MRRFGATVAVAAVGVCLAGCTVTADPQAAESPPAVRIDPAVVPSESRPLAPILPTAEELSDLLGTAGFTGPLVDGDADALLAGITDAAASPPECVGPAYRLQKSVYGTGPVRGVASRSWAGGSGEQPTMSGFFGVVRFATPTDAEAFFAAAADTWYRCNGQTLVLDQRGGGASRITGVTVDHAGEHAVVSAVVMRDTGTAMQRALGVARDYVVDIEITDGEITDELTGGAAAGDTRGAVAVADLMLRKIG</sequence>
<dbReference type="Pfam" id="PF14032">
    <property type="entry name" value="PknH_C"/>
    <property type="match status" value="1"/>
</dbReference>
<dbReference type="OrthoDB" id="4720901at2"/>
<dbReference type="InterPro" id="IPR026954">
    <property type="entry name" value="PknH-like_Extracell"/>
</dbReference>
<feature type="chain" id="PRO_5039474731" description="PknH-like extracellular domain-containing protein" evidence="1">
    <location>
        <begin position="25"/>
        <end position="250"/>
    </location>
</feature>
<gene>
    <name evidence="3" type="ORF">RMCT_0796</name>
</gene>
<feature type="domain" description="PknH-like extracellular" evidence="2">
    <location>
        <begin position="48"/>
        <end position="228"/>
    </location>
</feature>
<dbReference type="Gene3D" id="3.40.1000.70">
    <property type="entry name" value="PknH-like extracellular domain"/>
    <property type="match status" value="1"/>
</dbReference>
<comment type="caution">
    <text evidence="3">The sequence shown here is derived from an EMBL/GenBank/DDBJ whole genome shotgun (WGS) entry which is preliminary data.</text>
</comment>
<dbReference type="InterPro" id="IPR038232">
    <property type="entry name" value="PknH-like_Extracell_sf"/>
</dbReference>
<organism evidence="3 4">
    <name type="scientific">Mycolicibacterium thermoresistibile</name>
    <name type="common">Mycobacterium thermoresistibile</name>
    <dbReference type="NCBI Taxonomy" id="1797"/>
    <lineage>
        <taxon>Bacteria</taxon>
        <taxon>Bacillati</taxon>
        <taxon>Actinomycetota</taxon>
        <taxon>Actinomycetes</taxon>
        <taxon>Mycobacteriales</taxon>
        <taxon>Mycobacteriaceae</taxon>
        <taxon>Mycolicibacterium</taxon>
    </lineage>
</organism>